<dbReference type="OrthoDB" id="241340at2759"/>
<sequence>MQRLWILRRAPLCFKRQAFTQSRSFRKMASASTSTHMEIARTLLKHVPDQERPGLIRNAVQSLGQGNSADVSFTAALLLEHPDHGLQQELVQRLTDMIEAGSADLVLPVVARDADLGEALLGNVISSLERRVLQMKDNWKGNLVVNVDADLNTNQKSPLINAKEQPQVDFDALKNMFSFLRQLLASGYSNGPLQQVFDATVTCMGASDEGTCMAARGTFSVLLSQMEELQTDQLDLLWKFTKQLICSTSPFHHGLGYSLWLLWSIKLLVPGHILADAEYWQMLQTGLRKGDGERRKQCLGIFRRSVALAVKDPSTRPLVCSAEQLSLDTNIVLAQYERFCVIFETVLLGRYLNQILACKVDLDELSSSSSAVKTEWLYTLFASALTPQVQESIRKFLGNWMIDFHFQPETTEEFANFFRDVVLPWGAQGSLFTSSIKRRDDEKLVCSHGERLVGYISRVLQRAGPHASGLIDALLNILAGRRSGSFPYASVYVLEGLAQAFAASKELVLMPHQLEQVASLSAALALPEVARDFIHIRSIKLCADSAARSKDPPGSSSTVEAIQRWKRLQTELETPGEHASLGQLDPIAAWQSEYSVRDGKELETLEKCQTLATQLCNAVQHSPADVEALVEDIWSDVEYLEYPKKLLIKLPPLFLHPQLVQVARDSPGLAELVASTTEKLRDLSQTRVYLLAPLMCALRHMALVSPAAMDLLPMQDIIAQYAERVPEPTVDLQLEVVSADLVKTIDPLLRGFGYEHYFGAPMSVGIAALLDLVSRLGNMDAALVRSIYDRLVQRWAKQKTPLPTVSAWKTTLQLQVMVLCCEQLVQLLTHQELLAMLKDLHYILSIEPLPRFRYLQSWMVARIYLKRKDLRQRIISELSSKDHHSNPKYLASLMKIGVMIAKLEDSDKDFAMELAARFVPLAASSKVVIRHEGQWQVPILMDLARARGWNEVFGSTALASLDEYIRSLERFDQPPLERQLDRFDPIRDNTMTNLVEGTWTKLDVFDTLLCRKEDFQALDKADQELDASRSQHHSCIALGEAPVQQLPLQPKEPDAPEEAKQELVPGTASDSRALQTKGTAYLASGIDDSDSAEVRRNDLIVVASLVDNPYNLGGLSRVSEIFAASEMHLQNHHVTGNKDFTNVSVSSHLHFPIMQLSAPNVPEYLASKKDEGWRVVGIEQTDRSVLLGSPECNLPEKVILVIGSEKEGIPALVLSECDMLVEIPQQGITRSLNVQTAAAIVLYEYTRQHRRQN</sequence>
<organism evidence="5 6">
    <name type="scientific">Hortaea werneckii EXF-2000</name>
    <dbReference type="NCBI Taxonomy" id="1157616"/>
    <lineage>
        <taxon>Eukaryota</taxon>
        <taxon>Fungi</taxon>
        <taxon>Dikarya</taxon>
        <taxon>Ascomycota</taxon>
        <taxon>Pezizomycotina</taxon>
        <taxon>Dothideomycetes</taxon>
        <taxon>Dothideomycetidae</taxon>
        <taxon>Mycosphaerellales</taxon>
        <taxon>Teratosphaeriaceae</taxon>
        <taxon>Hortaea</taxon>
    </lineage>
</organism>
<keyword evidence="2" id="KW-0808">Transferase</keyword>
<dbReference type="Proteomes" id="UP000194280">
    <property type="component" value="Unassembled WGS sequence"/>
</dbReference>
<dbReference type="PANTHER" id="PTHR12029:SF11">
    <property type="entry name" value="METHYLTRANSFERASE TARBP1-RELATED"/>
    <property type="match status" value="1"/>
</dbReference>
<evidence type="ECO:0000256" key="2">
    <source>
        <dbReference type="ARBA" id="ARBA00022679"/>
    </source>
</evidence>
<comment type="caution">
    <text evidence="5">The sequence shown here is derived from an EMBL/GenBank/DDBJ whole genome shotgun (WGS) entry which is preliminary data.</text>
</comment>
<evidence type="ECO:0000256" key="3">
    <source>
        <dbReference type="SAM" id="MobiDB-lite"/>
    </source>
</evidence>
<evidence type="ECO:0000259" key="4">
    <source>
        <dbReference type="Pfam" id="PF00588"/>
    </source>
</evidence>
<reference evidence="5 6" key="1">
    <citation type="submission" date="2017-01" db="EMBL/GenBank/DDBJ databases">
        <title>The recent genome duplication of the halophilic yeast Hortaea werneckii: insights from long-read sequencing.</title>
        <authorList>
            <person name="Sinha S."/>
            <person name="Flibotte S."/>
            <person name="Neira M."/>
            <person name="Lenassi M."/>
            <person name="Gostincar C."/>
            <person name="Stajich J.E."/>
            <person name="Nislow C.E."/>
        </authorList>
    </citation>
    <scope>NUCLEOTIDE SEQUENCE [LARGE SCALE GENOMIC DNA]</scope>
    <source>
        <strain evidence="5 6">EXF-2000</strain>
    </source>
</reference>
<dbReference type="PANTHER" id="PTHR12029">
    <property type="entry name" value="RNA METHYLTRANSFERASE"/>
    <property type="match status" value="1"/>
</dbReference>
<keyword evidence="1" id="KW-0489">Methyltransferase</keyword>
<dbReference type="InterPro" id="IPR045330">
    <property type="entry name" value="TRM3/TARBP1"/>
</dbReference>
<dbReference type="InterPro" id="IPR044748">
    <property type="entry name" value="Trm3/TARBP1_C"/>
</dbReference>
<dbReference type="AlphaFoldDB" id="A0A1Z5SZA8"/>
<evidence type="ECO:0000256" key="1">
    <source>
        <dbReference type="ARBA" id="ARBA00022603"/>
    </source>
</evidence>
<dbReference type="InterPro" id="IPR029026">
    <property type="entry name" value="tRNA_m1G_MTases_N"/>
</dbReference>
<dbReference type="EMBL" id="MUNK01000178">
    <property type="protein sequence ID" value="OTA27485.1"/>
    <property type="molecule type" value="Genomic_DNA"/>
</dbReference>
<dbReference type="GO" id="GO:0016423">
    <property type="term" value="F:tRNA (guanine) methyltransferase activity"/>
    <property type="evidence" value="ECO:0007669"/>
    <property type="project" value="InterPro"/>
</dbReference>
<accession>A0A1Z5SZA8</accession>
<evidence type="ECO:0000313" key="5">
    <source>
        <dbReference type="EMBL" id="OTA27485.1"/>
    </source>
</evidence>
<dbReference type="InterPro" id="IPR001537">
    <property type="entry name" value="SpoU_MeTrfase"/>
</dbReference>
<feature type="compositionally biased region" description="Basic and acidic residues" evidence="3">
    <location>
        <begin position="1051"/>
        <end position="1061"/>
    </location>
</feature>
<dbReference type="CDD" id="cd18091">
    <property type="entry name" value="SpoU-like_TRM3-like"/>
    <property type="match status" value="1"/>
</dbReference>
<name>A0A1Z5SZA8_HORWE</name>
<gene>
    <name evidence="5" type="ORF">BTJ68_11841</name>
</gene>
<proteinExistence type="predicted"/>
<dbReference type="GO" id="GO:0003723">
    <property type="term" value="F:RNA binding"/>
    <property type="evidence" value="ECO:0007669"/>
    <property type="project" value="InterPro"/>
</dbReference>
<dbReference type="InParanoid" id="A0A1Z5SZA8"/>
<dbReference type="STRING" id="1157616.A0A1Z5SZA8"/>
<dbReference type="Pfam" id="PF00588">
    <property type="entry name" value="SpoU_methylase"/>
    <property type="match status" value="1"/>
</dbReference>
<dbReference type="VEuPathDB" id="FungiDB:BTJ68_11841"/>
<feature type="region of interest" description="Disordered" evidence="3">
    <location>
        <begin position="1041"/>
        <end position="1071"/>
    </location>
</feature>
<dbReference type="SUPFAM" id="SSF75217">
    <property type="entry name" value="alpha/beta knot"/>
    <property type="match status" value="1"/>
</dbReference>
<dbReference type="GO" id="GO:0030488">
    <property type="term" value="P:tRNA methylation"/>
    <property type="evidence" value="ECO:0007669"/>
    <property type="project" value="InterPro"/>
</dbReference>
<dbReference type="InterPro" id="IPR029028">
    <property type="entry name" value="Alpha/beta_knot_MTases"/>
</dbReference>
<feature type="domain" description="tRNA/rRNA methyltransferase SpoU type" evidence="4">
    <location>
        <begin position="1099"/>
        <end position="1243"/>
    </location>
</feature>
<dbReference type="Gene3D" id="3.40.1280.10">
    <property type="match status" value="1"/>
</dbReference>
<protein>
    <recommendedName>
        <fullName evidence="4">tRNA/rRNA methyltransferase SpoU type domain-containing protein</fullName>
    </recommendedName>
</protein>
<evidence type="ECO:0000313" key="6">
    <source>
        <dbReference type="Proteomes" id="UP000194280"/>
    </source>
</evidence>
<keyword evidence="6" id="KW-1185">Reference proteome</keyword>